<dbReference type="EMBL" id="CAMPGE010003153">
    <property type="protein sequence ID" value="CAI2361975.1"/>
    <property type="molecule type" value="Genomic_DNA"/>
</dbReference>
<sequence length="377" mass="43294">MILPKFTLDTDRKKKVSYKYKVSNNRLAGVELKNRPQMGKEYKGIQSDLSSKFGNNFKPGILKEKYLRKISQNLKNNHHKNDTFYPATKKSAVSSLPLEVIVEHKSHQKRLAQIKSRTSNRMIKNASLKRQKNKSSNMNFRMANSGIYVNEKYYFEQAFKDNKVLFEKIQKIEKREKPKAVDTSDMPINTSRSKNTSHSTSRLDSSKLTNKGKYSSWLTNCSLAPTANSRIRSNISIRKLKGGGAQSQRTLHNKNSDCSNKEEQITKNQTSRYFKTRGRKISSANRTKILTTSETLSRRQSVNRFSKNSQYNSSYKITTSSHVEENAECSPKFSQEDADSANYDVLYLKRGLAYPITNEGYKKLREGKKSSLNKLFV</sequence>
<comment type="caution">
    <text evidence="2">The sequence shown here is derived from an EMBL/GenBank/DDBJ whole genome shotgun (WGS) entry which is preliminary data.</text>
</comment>
<feature type="compositionally biased region" description="Polar residues" evidence="1">
    <location>
        <begin position="186"/>
        <end position="208"/>
    </location>
</feature>
<gene>
    <name evidence="2" type="ORF">ECRASSUSDP1_LOCUS3292</name>
</gene>
<dbReference type="Proteomes" id="UP001295684">
    <property type="component" value="Unassembled WGS sequence"/>
</dbReference>
<evidence type="ECO:0000313" key="3">
    <source>
        <dbReference type="Proteomes" id="UP001295684"/>
    </source>
</evidence>
<organism evidence="2 3">
    <name type="scientific">Euplotes crassus</name>
    <dbReference type="NCBI Taxonomy" id="5936"/>
    <lineage>
        <taxon>Eukaryota</taxon>
        <taxon>Sar</taxon>
        <taxon>Alveolata</taxon>
        <taxon>Ciliophora</taxon>
        <taxon>Intramacronucleata</taxon>
        <taxon>Spirotrichea</taxon>
        <taxon>Hypotrichia</taxon>
        <taxon>Euplotida</taxon>
        <taxon>Euplotidae</taxon>
        <taxon>Moneuplotes</taxon>
    </lineage>
</organism>
<keyword evidence="3" id="KW-1185">Reference proteome</keyword>
<accession>A0AAD1U4A2</accession>
<feature type="region of interest" description="Disordered" evidence="1">
    <location>
        <begin position="175"/>
        <end position="208"/>
    </location>
</feature>
<feature type="region of interest" description="Disordered" evidence="1">
    <location>
        <begin position="240"/>
        <end position="268"/>
    </location>
</feature>
<evidence type="ECO:0000313" key="2">
    <source>
        <dbReference type="EMBL" id="CAI2361975.1"/>
    </source>
</evidence>
<evidence type="ECO:0000256" key="1">
    <source>
        <dbReference type="SAM" id="MobiDB-lite"/>
    </source>
</evidence>
<protein>
    <submittedName>
        <fullName evidence="2">Uncharacterized protein</fullName>
    </submittedName>
</protein>
<proteinExistence type="predicted"/>
<reference evidence="2" key="1">
    <citation type="submission" date="2023-07" db="EMBL/GenBank/DDBJ databases">
        <authorList>
            <consortium name="AG Swart"/>
            <person name="Singh M."/>
            <person name="Singh A."/>
            <person name="Seah K."/>
            <person name="Emmerich C."/>
        </authorList>
    </citation>
    <scope>NUCLEOTIDE SEQUENCE</scope>
    <source>
        <strain evidence="2">DP1</strain>
    </source>
</reference>
<dbReference type="AlphaFoldDB" id="A0AAD1U4A2"/>
<name>A0AAD1U4A2_EUPCR</name>